<gene>
    <name evidence="1" type="ORF">HXN33_09830</name>
</gene>
<reference evidence="1" key="1">
    <citation type="submission" date="2020-04" db="EMBL/GenBank/DDBJ databases">
        <title>Deep metagenomics examines the oral microbiome during advanced dental caries in children, revealing novel taxa and co-occurrences with host molecules.</title>
        <authorList>
            <person name="Baker J.L."/>
            <person name="Morton J.T."/>
            <person name="Dinis M."/>
            <person name="Alvarez R."/>
            <person name="Tran N.C."/>
            <person name="Knight R."/>
            <person name="Edlund A."/>
        </authorList>
    </citation>
    <scope>NUCLEOTIDE SEQUENCE</scope>
    <source>
        <strain evidence="1">JCVI_25_bin.9</strain>
    </source>
</reference>
<proteinExistence type="predicted"/>
<dbReference type="Proteomes" id="UP000757461">
    <property type="component" value="Unassembled WGS sequence"/>
</dbReference>
<dbReference type="EMBL" id="JABZSQ010000244">
    <property type="protein sequence ID" value="MBF1415864.1"/>
    <property type="molecule type" value="Genomic_DNA"/>
</dbReference>
<comment type="caution">
    <text evidence="1">The sequence shown here is derived from an EMBL/GenBank/DDBJ whole genome shotgun (WGS) entry which is preliminary data.</text>
</comment>
<organism evidence="1 2">
    <name type="scientific">Prevotella histicola</name>
    <dbReference type="NCBI Taxonomy" id="470565"/>
    <lineage>
        <taxon>Bacteria</taxon>
        <taxon>Pseudomonadati</taxon>
        <taxon>Bacteroidota</taxon>
        <taxon>Bacteroidia</taxon>
        <taxon>Bacteroidales</taxon>
        <taxon>Prevotellaceae</taxon>
        <taxon>Prevotella</taxon>
    </lineage>
</organism>
<sequence length="114" mass="13230">MQYDKEILQVLIEAGCEGISVQKISRHVHNACNSLFNPLSQRDIHKYVQQFLLRNCKTDTSLVEKTKKGIYRLNVNNGMTQQLFLQFREDREPVEETPEKDYSLDLFGNLDPGV</sequence>
<protein>
    <submittedName>
        <fullName evidence="1">Uncharacterized protein</fullName>
    </submittedName>
</protein>
<name>A0A930N7N2_9BACT</name>
<dbReference type="AlphaFoldDB" id="A0A930N7N2"/>
<dbReference type="RefSeq" id="WP_036868892.1">
    <property type="nucleotide sequence ID" value="NZ_CAUTPC010000007.1"/>
</dbReference>
<accession>A0A930N7N2</accession>
<evidence type="ECO:0000313" key="2">
    <source>
        <dbReference type="Proteomes" id="UP000757461"/>
    </source>
</evidence>
<evidence type="ECO:0000313" key="1">
    <source>
        <dbReference type="EMBL" id="MBF1415864.1"/>
    </source>
</evidence>